<organism evidence="1 2">
    <name type="scientific">Desulfosarcina ovata subsp. sediminis</name>
    <dbReference type="NCBI Taxonomy" id="885957"/>
    <lineage>
        <taxon>Bacteria</taxon>
        <taxon>Pseudomonadati</taxon>
        <taxon>Thermodesulfobacteriota</taxon>
        <taxon>Desulfobacteria</taxon>
        <taxon>Desulfobacterales</taxon>
        <taxon>Desulfosarcinaceae</taxon>
        <taxon>Desulfosarcina</taxon>
    </lineage>
</organism>
<sequence length="59" mass="7223">MTPVNTESCHRMAVIELMNNGKEEAYEKFDVCFDYFDFCFRQFWMLGSWQYGYDKRRST</sequence>
<dbReference type="Proteomes" id="UP000425960">
    <property type="component" value="Chromosome"/>
</dbReference>
<proteinExistence type="predicted"/>
<reference evidence="1 2" key="1">
    <citation type="submission" date="2019-11" db="EMBL/GenBank/DDBJ databases">
        <title>Comparative genomics of hydrocarbon-degrading Desulfosarcina strains.</title>
        <authorList>
            <person name="Watanabe M."/>
            <person name="Kojima H."/>
            <person name="Fukui M."/>
        </authorList>
    </citation>
    <scope>NUCLEOTIDE SEQUENCE [LARGE SCALE GENOMIC DNA]</scope>
    <source>
        <strain evidence="1 2">28bB2T</strain>
    </source>
</reference>
<evidence type="ECO:0000313" key="1">
    <source>
        <dbReference type="EMBL" id="BBO83081.1"/>
    </source>
</evidence>
<dbReference type="AlphaFoldDB" id="A0A5K7ZSA0"/>
<protein>
    <submittedName>
        <fullName evidence="1">Uncharacterized protein</fullName>
    </submittedName>
</protein>
<name>A0A5K7ZSA0_9BACT</name>
<accession>A0A5K7ZSA0</accession>
<evidence type="ECO:0000313" key="2">
    <source>
        <dbReference type="Proteomes" id="UP000425960"/>
    </source>
</evidence>
<dbReference type="EMBL" id="AP021876">
    <property type="protein sequence ID" value="BBO83081.1"/>
    <property type="molecule type" value="Genomic_DNA"/>
</dbReference>
<dbReference type="KEGG" id="dov:DSCO28_36470"/>
<gene>
    <name evidence="1" type="ORF">DSCO28_36470</name>
</gene>